<protein>
    <recommendedName>
        <fullName evidence="4">Flagellar biosynthesis protein FlgN</fullName>
    </recommendedName>
</protein>
<accession>A0A1A5YD66</accession>
<gene>
    <name evidence="2" type="ORF">A7K91_06300</name>
</gene>
<evidence type="ECO:0000313" key="3">
    <source>
        <dbReference type="Proteomes" id="UP000092024"/>
    </source>
</evidence>
<dbReference type="SUPFAM" id="SSF140566">
    <property type="entry name" value="FlgN-like"/>
    <property type="match status" value="1"/>
</dbReference>
<evidence type="ECO:0000313" key="2">
    <source>
        <dbReference type="EMBL" id="OBR63561.1"/>
    </source>
</evidence>
<dbReference type="GO" id="GO:0044780">
    <property type="term" value="P:bacterial-type flagellum assembly"/>
    <property type="evidence" value="ECO:0007669"/>
    <property type="project" value="InterPro"/>
</dbReference>
<dbReference type="Proteomes" id="UP000092024">
    <property type="component" value="Unassembled WGS sequence"/>
</dbReference>
<dbReference type="Pfam" id="PF05130">
    <property type="entry name" value="FlgN"/>
    <property type="match status" value="1"/>
</dbReference>
<dbReference type="RefSeq" id="WP_068686004.1">
    <property type="nucleotide sequence ID" value="NZ_LYPA01000071.1"/>
</dbReference>
<dbReference type="AlphaFoldDB" id="A0A1A5YD66"/>
<dbReference type="Gene3D" id="1.20.58.300">
    <property type="entry name" value="FlgN-like"/>
    <property type="match status" value="1"/>
</dbReference>
<organism evidence="2 3">
    <name type="scientific">Paenibacillus oryzae</name>
    <dbReference type="NCBI Taxonomy" id="1844972"/>
    <lineage>
        <taxon>Bacteria</taxon>
        <taxon>Bacillati</taxon>
        <taxon>Bacillota</taxon>
        <taxon>Bacilli</taxon>
        <taxon>Bacillales</taxon>
        <taxon>Paenibacillaceae</taxon>
        <taxon>Paenibacillus</taxon>
    </lineage>
</organism>
<proteinExistence type="predicted"/>
<name>A0A1A5YD66_9BACL</name>
<evidence type="ECO:0000256" key="1">
    <source>
        <dbReference type="ARBA" id="ARBA00022795"/>
    </source>
</evidence>
<reference evidence="2 3" key="1">
    <citation type="submission" date="2016-05" db="EMBL/GenBank/DDBJ databases">
        <title>Paenibacillus oryzae. sp. nov., isolated from the rice root.</title>
        <authorList>
            <person name="Zhang J."/>
            <person name="Zhang X."/>
        </authorList>
    </citation>
    <scope>NUCLEOTIDE SEQUENCE [LARGE SCALE GENOMIC DNA]</scope>
    <source>
        <strain evidence="2 3">1DrF-4</strain>
    </source>
</reference>
<sequence length="165" mass="18911">MLIAGIIAILQQQLGLYERILECEKGKKALIMKNDVVQLNVLTQKEKLLTAQADELETKRLLSTAKYFKEIGFRNRSGILSDLIKSVNQPEEKQALMSLSNELTDILQELKHYNDINQQLIQQSLDYINFSISLMVEDPSEDVVYQHPMNQAGANKQRAWFDSRA</sequence>
<comment type="caution">
    <text evidence="2">The sequence shown here is derived from an EMBL/GenBank/DDBJ whole genome shotgun (WGS) entry which is preliminary data.</text>
</comment>
<dbReference type="STRING" id="1844972.A7K91_06300"/>
<dbReference type="InterPro" id="IPR036679">
    <property type="entry name" value="FlgN-like_sf"/>
</dbReference>
<dbReference type="InterPro" id="IPR007809">
    <property type="entry name" value="FlgN-like"/>
</dbReference>
<evidence type="ECO:0008006" key="4">
    <source>
        <dbReference type="Google" id="ProtNLM"/>
    </source>
</evidence>
<dbReference type="OrthoDB" id="2660802at2"/>
<dbReference type="EMBL" id="LYPA01000071">
    <property type="protein sequence ID" value="OBR63561.1"/>
    <property type="molecule type" value="Genomic_DNA"/>
</dbReference>
<keyword evidence="1" id="KW-1005">Bacterial flagellum biogenesis</keyword>
<keyword evidence="3" id="KW-1185">Reference proteome</keyword>